<evidence type="ECO:0000256" key="3">
    <source>
        <dbReference type="ARBA" id="ARBA00022764"/>
    </source>
</evidence>
<evidence type="ECO:0000256" key="5">
    <source>
        <dbReference type="SAM" id="SignalP"/>
    </source>
</evidence>
<dbReference type="InterPro" id="IPR025543">
    <property type="entry name" value="Dodecin-like"/>
</dbReference>
<dbReference type="OrthoDB" id="6638089at2"/>
<evidence type="ECO:0000256" key="4">
    <source>
        <dbReference type="ARBA" id="ARBA00038138"/>
    </source>
</evidence>
<dbReference type="KEGG" id="prag:EKN56_07950"/>
<proteinExistence type="inferred from homology"/>
<keyword evidence="2 5" id="KW-0732">Signal</keyword>
<keyword evidence="8" id="KW-1185">Reference proteome</keyword>
<feature type="domain" description="YdgH/BhsA/McbA-like" evidence="6">
    <location>
        <begin position="32"/>
        <end position="84"/>
    </location>
</feature>
<organism evidence="7 8">
    <name type="scientific">Limnobaculum zhutongyuii</name>
    <dbReference type="NCBI Taxonomy" id="2498113"/>
    <lineage>
        <taxon>Bacteria</taxon>
        <taxon>Pseudomonadati</taxon>
        <taxon>Pseudomonadota</taxon>
        <taxon>Gammaproteobacteria</taxon>
        <taxon>Enterobacterales</taxon>
        <taxon>Budviciaceae</taxon>
        <taxon>Limnobaculum</taxon>
    </lineage>
</organism>
<sequence length="84" mass="8476">MKVTKLVLAALMAGAFSVSAFAANQVSSGNGLNKVGSVSVSGASTLDQLERQLAKKADEAGATSYKIISAGGDDKLNGVAIIYK</sequence>
<keyword evidence="3" id="KW-0574">Periplasm</keyword>
<dbReference type="Pfam" id="PF07338">
    <property type="entry name" value="YdgH_BhsA-like"/>
    <property type="match status" value="1"/>
</dbReference>
<dbReference type="NCBIfam" id="NF047859">
    <property type="entry name" value="StressCuResBhsA"/>
    <property type="match status" value="1"/>
</dbReference>
<protein>
    <submittedName>
        <fullName evidence="7">DUF1471 domain-containing protein</fullName>
    </submittedName>
</protein>
<evidence type="ECO:0000256" key="2">
    <source>
        <dbReference type="ARBA" id="ARBA00022729"/>
    </source>
</evidence>
<feature type="chain" id="PRO_5019473452" evidence="5">
    <location>
        <begin position="23"/>
        <end position="84"/>
    </location>
</feature>
<dbReference type="Proteomes" id="UP000293154">
    <property type="component" value="Chromosome"/>
</dbReference>
<evidence type="ECO:0000259" key="6">
    <source>
        <dbReference type="Pfam" id="PF07338"/>
    </source>
</evidence>
<dbReference type="SUPFAM" id="SSF159871">
    <property type="entry name" value="YdgH-like"/>
    <property type="match status" value="1"/>
</dbReference>
<dbReference type="Gene3D" id="3.30.1660.10">
    <property type="entry name" value="Flavin-binding protein dodecin"/>
    <property type="match status" value="1"/>
</dbReference>
<dbReference type="AlphaFoldDB" id="A0A411WJI7"/>
<dbReference type="RefSeq" id="WP_130591284.1">
    <property type="nucleotide sequence ID" value="NZ_CP034752.1"/>
</dbReference>
<name>A0A411WJI7_9GAMM</name>
<evidence type="ECO:0000256" key="1">
    <source>
        <dbReference type="ARBA" id="ARBA00004418"/>
    </source>
</evidence>
<dbReference type="InterPro" id="IPR051096">
    <property type="entry name" value="BhsA/McbA_stress_biofilm_assoc"/>
</dbReference>
<accession>A0A411WJI7</accession>
<comment type="similarity">
    <text evidence="4">Belongs to the BhsA/McbA family.</text>
</comment>
<gene>
    <name evidence="7" type="ORF">EKN56_07950</name>
</gene>
<dbReference type="GO" id="GO:0042597">
    <property type="term" value="C:periplasmic space"/>
    <property type="evidence" value="ECO:0007669"/>
    <property type="project" value="UniProtKB-SubCell"/>
</dbReference>
<dbReference type="EMBL" id="CP034752">
    <property type="protein sequence ID" value="QBH96336.1"/>
    <property type="molecule type" value="Genomic_DNA"/>
</dbReference>
<feature type="signal peptide" evidence="5">
    <location>
        <begin position="1"/>
        <end position="22"/>
    </location>
</feature>
<dbReference type="PANTHER" id="PTHR34156:SF1">
    <property type="entry name" value="PERIPLASMIC PROTEIN"/>
    <property type="match status" value="1"/>
</dbReference>
<evidence type="ECO:0000313" key="8">
    <source>
        <dbReference type="Proteomes" id="UP000293154"/>
    </source>
</evidence>
<evidence type="ECO:0000313" key="7">
    <source>
        <dbReference type="EMBL" id="QBH96336.1"/>
    </source>
</evidence>
<reference evidence="7 8" key="1">
    <citation type="submission" date="2019-03" db="EMBL/GenBank/DDBJ databases">
        <title>Pragia sp. nov. isolated from the gut tract of Carduelis flavirostris.</title>
        <authorList>
            <person name="Ge Y."/>
        </authorList>
    </citation>
    <scope>NUCLEOTIDE SEQUENCE [LARGE SCALE GENOMIC DNA]</scope>
    <source>
        <strain evidence="7 8">CF-458</strain>
    </source>
</reference>
<comment type="subcellular location">
    <subcellularLocation>
        <location evidence="1">Periplasm</location>
    </subcellularLocation>
</comment>
<dbReference type="PANTHER" id="PTHR34156">
    <property type="entry name" value="OUTER MEMBRANE PROTEIN-RELATED-RELATED"/>
    <property type="match status" value="1"/>
</dbReference>
<dbReference type="InterPro" id="IPR010854">
    <property type="entry name" value="YdgH/BhsA/McbA-like_dom"/>
</dbReference>
<dbReference type="InterPro" id="IPR036275">
    <property type="entry name" value="YdgH-like_sf"/>
</dbReference>